<dbReference type="AlphaFoldDB" id="A0A328X0T0"/>
<dbReference type="PANTHER" id="PTHR45566:SF1">
    <property type="entry name" value="HTH-TYPE TRANSCRIPTIONAL REGULATOR YHJB-RELATED"/>
    <property type="match status" value="1"/>
</dbReference>
<evidence type="ECO:0000313" key="3">
    <source>
        <dbReference type="EMBL" id="RAR49804.1"/>
    </source>
</evidence>
<dbReference type="Proteomes" id="UP000249518">
    <property type="component" value="Unassembled WGS sequence"/>
</dbReference>
<accession>A0A328X0T0</accession>
<keyword evidence="3" id="KW-0238">DNA-binding</keyword>
<evidence type="ECO:0000256" key="1">
    <source>
        <dbReference type="PROSITE-ProRule" id="PRU00169"/>
    </source>
</evidence>
<dbReference type="SUPFAM" id="SSF52172">
    <property type="entry name" value="CheY-like"/>
    <property type="match status" value="1"/>
</dbReference>
<protein>
    <submittedName>
        <fullName evidence="3">DNA-binding NarL/FixJ family response regulator</fullName>
    </submittedName>
</protein>
<dbReference type="InterPro" id="IPR001789">
    <property type="entry name" value="Sig_transdc_resp-reg_receiver"/>
</dbReference>
<organism evidence="3 4">
    <name type="scientific">Flavobacterium lacus</name>
    <dbReference type="NCBI Taxonomy" id="1353778"/>
    <lineage>
        <taxon>Bacteria</taxon>
        <taxon>Pseudomonadati</taxon>
        <taxon>Bacteroidota</taxon>
        <taxon>Flavobacteriia</taxon>
        <taxon>Flavobacteriales</taxon>
        <taxon>Flavobacteriaceae</taxon>
        <taxon>Flavobacterium</taxon>
    </lineage>
</organism>
<feature type="modified residue" description="4-aspartylphosphate" evidence="1">
    <location>
        <position position="55"/>
    </location>
</feature>
<sequence length="214" mass="24192">MIDDHPLILEGYKTTLAQNKLGITLLARTITSLEEGYNLAQNKAELAQYSICFIDRNMPPFLEKDIENGEDLAVLLKATNPDLKIVILTSHDEPILLYELKNRLQPEGILVKSDLDYRSMQDAFQKIVDGNYYYSQVARQGFDTIKKHLNIFDQTDRKIILLLSQGLRTKTLPESLSITLSAINSRKKIIKDKLGVPHGDDEAIVKAARRVGLL</sequence>
<dbReference type="GO" id="GO:0000160">
    <property type="term" value="P:phosphorelay signal transduction system"/>
    <property type="evidence" value="ECO:0007669"/>
    <property type="project" value="InterPro"/>
</dbReference>
<proteinExistence type="predicted"/>
<dbReference type="GO" id="GO:0003677">
    <property type="term" value="F:DNA binding"/>
    <property type="evidence" value="ECO:0007669"/>
    <property type="project" value="UniProtKB-KW"/>
</dbReference>
<dbReference type="PROSITE" id="PS50110">
    <property type="entry name" value="RESPONSE_REGULATORY"/>
    <property type="match status" value="1"/>
</dbReference>
<dbReference type="InterPro" id="IPR011006">
    <property type="entry name" value="CheY-like_superfamily"/>
</dbReference>
<evidence type="ECO:0000259" key="2">
    <source>
        <dbReference type="PROSITE" id="PS50110"/>
    </source>
</evidence>
<dbReference type="PANTHER" id="PTHR45566">
    <property type="entry name" value="HTH-TYPE TRANSCRIPTIONAL REGULATOR YHJB-RELATED"/>
    <property type="match status" value="1"/>
</dbReference>
<reference evidence="3 4" key="1">
    <citation type="submission" date="2018-06" db="EMBL/GenBank/DDBJ databases">
        <title>Genomic Encyclopedia of Type Strains, Phase III (KMG-III): the genomes of soil and plant-associated and newly described type strains.</title>
        <authorList>
            <person name="Whitman W."/>
        </authorList>
    </citation>
    <scope>NUCLEOTIDE SEQUENCE [LARGE SCALE GENOMIC DNA]</scope>
    <source>
        <strain evidence="3 4">CGMCC 1.12504</strain>
    </source>
</reference>
<dbReference type="EMBL" id="QLSV01000003">
    <property type="protein sequence ID" value="RAR49804.1"/>
    <property type="molecule type" value="Genomic_DNA"/>
</dbReference>
<name>A0A328X0T0_9FLAO</name>
<dbReference type="Pfam" id="PF00072">
    <property type="entry name" value="Response_reg"/>
    <property type="match status" value="1"/>
</dbReference>
<gene>
    <name evidence="3" type="ORF">B0I10_103225</name>
</gene>
<keyword evidence="1" id="KW-0597">Phosphoprotein</keyword>
<dbReference type="Gene3D" id="3.40.50.2300">
    <property type="match status" value="1"/>
</dbReference>
<dbReference type="InterPro" id="IPR051015">
    <property type="entry name" value="EvgA-like"/>
</dbReference>
<comment type="caution">
    <text evidence="3">The sequence shown here is derived from an EMBL/GenBank/DDBJ whole genome shotgun (WGS) entry which is preliminary data.</text>
</comment>
<feature type="domain" description="Response regulatory" evidence="2">
    <location>
        <begin position="1"/>
        <end position="127"/>
    </location>
</feature>
<keyword evidence="4" id="KW-1185">Reference proteome</keyword>
<evidence type="ECO:0000313" key="4">
    <source>
        <dbReference type="Proteomes" id="UP000249518"/>
    </source>
</evidence>